<dbReference type="AlphaFoldDB" id="A0A2I2M7Q6"/>
<protein>
    <submittedName>
        <fullName evidence="1">Uncharacterized protein</fullName>
    </submittedName>
</protein>
<dbReference type="EMBL" id="OENE01000007">
    <property type="protein sequence ID" value="SOU88107.1"/>
    <property type="molecule type" value="Genomic_DNA"/>
</dbReference>
<organism evidence="1 2">
    <name type="scientific">Tenacibaculum finnmarkense genomovar ulcerans</name>
    <dbReference type="NCBI Taxonomy" id="2781388"/>
    <lineage>
        <taxon>Bacteria</taxon>
        <taxon>Pseudomonadati</taxon>
        <taxon>Bacteroidota</taxon>
        <taxon>Flavobacteriia</taxon>
        <taxon>Flavobacteriales</taxon>
        <taxon>Flavobacteriaceae</taxon>
        <taxon>Tenacibaculum</taxon>
        <taxon>Tenacibaculum finnmarkense</taxon>
    </lineage>
</organism>
<accession>A0A2I2M7Q6</accession>
<reference evidence="1 2" key="1">
    <citation type="submission" date="2017-11" db="EMBL/GenBank/DDBJ databases">
        <authorList>
            <person name="Duchaud E."/>
        </authorList>
    </citation>
    <scope>NUCLEOTIDE SEQUENCE [LARGE SCALE GENOMIC DNA]</scope>
    <source>
        <strain evidence="1 2">TNO010</strain>
    </source>
</reference>
<name>A0A2I2M7Q6_9FLAO</name>
<gene>
    <name evidence="1" type="ORF">TNO010_150057</name>
</gene>
<dbReference type="Proteomes" id="UP000490060">
    <property type="component" value="Unassembled WGS sequence"/>
</dbReference>
<proteinExistence type="predicted"/>
<dbReference type="RefSeq" id="WP_172504978.1">
    <property type="nucleotide sequence ID" value="NZ_OENE01000007.1"/>
</dbReference>
<sequence length="156" mass="17995">MKLFGFLIFAIIFTQCANIKQTDTPPFKIKKALYTDDFNHLSTNKSACLNIIFTSDKPIDFQKVYFQNTIINALIEHENGKKIIVARYKNRIIPVVNELILNADSEKEYGNSLPKITEKFPFNLKDNQAVVTYKIGDKILTYKIENMIKTNTILIQ</sequence>
<evidence type="ECO:0000313" key="2">
    <source>
        <dbReference type="Proteomes" id="UP000490060"/>
    </source>
</evidence>
<evidence type="ECO:0000313" key="1">
    <source>
        <dbReference type="EMBL" id="SOU88107.1"/>
    </source>
</evidence>